<dbReference type="AlphaFoldDB" id="A0A365H649"/>
<proteinExistence type="predicted"/>
<gene>
    <name evidence="2" type="ORF">DPM19_12320</name>
</gene>
<organism evidence="2 3">
    <name type="scientific">Actinomadura craniellae</name>
    <dbReference type="NCBI Taxonomy" id="2231787"/>
    <lineage>
        <taxon>Bacteria</taxon>
        <taxon>Bacillati</taxon>
        <taxon>Actinomycetota</taxon>
        <taxon>Actinomycetes</taxon>
        <taxon>Streptosporangiales</taxon>
        <taxon>Thermomonosporaceae</taxon>
        <taxon>Actinomadura</taxon>
    </lineage>
</organism>
<comment type="caution">
    <text evidence="2">The sequence shown here is derived from an EMBL/GenBank/DDBJ whole genome shotgun (WGS) entry which is preliminary data.</text>
</comment>
<dbReference type="EMBL" id="QLYX01000005">
    <property type="protein sequence ID" value="RAY14557.1"/>
    <property type="molecule type" value="Genomic_DNA"/>
</dbReference>
<feature type="chain" id="PRO_5038491578" evidence="1">
    <location>
        <begin position="26"/>
        <end position="127"/>
    </location>
</feature>
<dbReference type="Proteomes" id="UP000251891">
    <property type="component" value="Unassembled WGS sequence"/>
</dbReference>
<dbReference type="PROSITE" id="PS51257">
    <property type="entry name" value="PROKAR_LIPOPROTEIN"/>
    <property type="match status" value="1"/>
</dbReference>
<dbReference type="RefSeq" id="WP_111866505.1">
    <property type="nucleotide sequence ID" value="NZ_QLYX01000005.1"/>
</dbReference>
<accession>A0A365H649</accession>
<keyword evidence="1" id="KW-0732">Signal</keyword>
<dbReference type="OrthoDB" id="3478712at2"/>
<evidence type="ECO:0000256" key="1">
    <source>
        <dbReference type="SAM" id="SignalP"/>
    </source>
</evidence>
<reference evidence="2 3" key="1">
    <citation type="submission" date="2018-06" db="EMBL/GenBank/DDBJ databases">
        <title>Actinomadura craniellae sp. nov. isolated from marine sponge Craniella sp.</title>
        <authorList>
            <person name="Li L."/>
            <person name="Xu Q.H."/>
            <person name="Lin H.W."/>
            <person name="Lu Y.H."/>
        </authorList>
    </citation>
    <scope>NUCLEOTIDE SEQUENCE [LARGE SCALE GENOMIC DNA]</scope>
    <source>
        <strain evidence="2 3">LHW63021</strain>
    </source>
</reference>
<evidence type="ECO:0000313" key="3">
    <source>
        <dbReference type="Proteomes" id="UP000251891"/>
    </source>
</evidence>
<keyword evidence="3" id="KW-1185">Reference proteome</keyword>
<sequence length="127" mass="12846">MIRIPNTRLLGVIAVGSALFVSATACGFASNTAACNDIKKEVQSLSSSASTLVSNPAAAATAYSDTATKVRDHGKKAGGDVETAANKLATELDNLANTLRAASSGTPRMPNTTAYINAAKQVDAACS</sequence>
<protein>
    <submittedName>
        <fullName evidence="2">Uncharacterized protein</fullName>
    </submittedName>
</protein>
<feature type="signal peptide" evidence="1">
    <location>
        <begin position="1"/>
        <end position="25"/>
    </location>
</feature>
<evidence type="ECO:0000313" key="2">
    <source>
        <dbReference type="EMBL" id="RAY14557.1"/>
    </source>
</evidence>
<name>A0A365H649_9ACTN</name>